<dbReference type="Pfam" id="PF10192">
    <property type="entry name" value="GPR180-TMEM145_TM"/>
    <property type="match status" value="1"/>
</dbReference>
<feature type="transmembrane region" description="Helical" evidence="1">
    <location>
        <begin position="330"/>
        <end position="351"/>
    </location>
</feature>
<dbReference type="OrthoDB" id="45670at2759"/>
<dbReference type="KEGG" id="ptm:GSPATT00010808001"/>
<dbReference type="Proteomes" id="UP000000600">
    <property type="component" value="Unassembled WGS sequence"/>
</dbReference>
<dbReference type="RefSeq" id="XP_001442037.1">
    <property type="nucleotide sequence ID" value="XM_001442000.2"/>
</dbReference>
<dbReference type="InterPro" id="IPR047831">
    <property type="entry name" value="GPR180/TMEM145"/>
</dbReference>
<feature type="transmembrane region" description="Helical" evidence="1">
    <location>
        <begin position="263"/>
        <end position="284"/>
    </location>
</feature>
<feature type="domain" description="GPR180/TMEM145 transmembrane" evidence="2">
    <location>
        <begin position="141"/>
        <end position="343"/>
    </location>
</feature>
<evidence type="ECO:0000259" key="2">
    <source>
        <dbReference type="Pfam" id="PF10192"/>
    </source>
</evidence>
<feature type="transmembrane region" description="Helical" evidence="1">
    <location>
        <begin position="233"/>
        <end position="251"/>
    </location>
</feature>
<dbReference type="GeneID" id="5027822"/>
<feature type="transmembrane region" description="Helical" evidence="1">
    <location>
        <begin position="296"/>
        <end position="318"/>
    </location>
</feature>
<keyword evidence="1" id="KW-1133">Transmembrane helix</keyword>
<gene>
    <name evidence="3" type="ORF">GSPATT00010808001</name>
</gene>
<evidence type="ECO:0000313" key="3">
    <source>
        <dbReference type="EMBL" id="CAK74640.1"/>
    </source>
</evidence>
<dbReference type="GO" id="GO:0019236">
    <property type="term" value="P:response to pheromone"/>
    <property type="evidence" value="ECO:0007669"/>
    <property type="project" value="InterPro"/>
</dbReference>
<evidence type="ECO:0000256" key="1">
    <source>
        <dbReference type="SAM" id="Phobius"/>
    </source>
</evidence>
<dbReference type="PANTHER" id="PTHR23252">
    <property type="entry name" value="INTIMAL THICKNESS RECEPTOR-RELATED"/>
    <property type="match status" value="1"/>
</dbReference>
<keyword evidence="1" id="KW-0472">Membrane</keyword>
<protein>
    <recommendedName>
        <fullName evidence="2">GPR180/TMEM145 transmembrane domain-containing protein</fullName>
    </recommendedName>
</protein>
<dbReference type="GO" id="GO:0007186">
    <property type="term" value="P:G protein-coupled receptor signaling pathway"/>
    <property type="evidence" value="ECO:0007669"/>
    <property type="project" value="InterPro"/>
</dbReference>
<dbReference type="InParanoid" id="A0CV23"/>
<dbReference type="AlphaFoldDB" id="A0CV23"/>
<organism evidence="3 4">
    <name type="scientific">Paramecium tetraurelia</name>
    <dbReference type="NCBI Taxonomy" id="5888"/>
    <lineage>
        <taxon>Eukaryota</taxon>
        <taxon>Sar</taxon>
        <taxon>Alveolata</taxon>
        <taxon>Ciliophora</taxon>
        <taxon>Intramacronucleata</taxon>
        <taxon>Oligohymenophorea</taxon>
        <taxon>Peniculida</taxon>
        <taxon>Parameciidae</taxon>
        <taxon>Paramecium</taxon>
    </lineage>
</organism>
<keyword evidence="1" id="KW-0812">Transmembrane</keyword>
<dbReference type="InterPro" id="IPR019336">
    <property type="entry name" value="GPR180/TMEM145_TM"/>
</dbReference>
<sequence>MIQEITSISYKNLGSIQEKAHTLSELDQPNHSMNKQMILFTSDSTSSLMIIGLSIRDRWALIKREKNCHQMVIGVILNKRRQICITEIRSTLWLLQIAMESWLRLKDIQQKWKLPLQIMNLTFLVKIMEFKNYMESKLFAVFLLERIVQQKERTISLSNMSREYSQSISSLKCCFSCIIHYTVYNGVGIYFFDLLGSICNNASQLLFAFLFVALSQGWTITKQELNTVQFFPFISMIVVYQSIIMIIIKYFDGSEDKYHNFYGIGGWLLMLSKIGLTFLYSYGIHNLNKQVKQKQFIFLIALVGILYQIHYPVVVFISEVFVVSYWKNRVITMTSILVSHFCMVFCAFICTTKSTAYFQLKNQSQTII</sequence>
<dbReference type="PANTHER" id="PTHR23252:SF24">
    <property type="entry name" value="TRANSMEMBRANE PROTEIN 145"/>
    <property type="match status" value="1"/>
</dbReference>
<proteinExistence type="predicted"/>
<dbReference type="HOGENOM" id="CLU_753270_0_0_1"/>
<reference evidence="3 4" key="1">
    <citation type="journal article" date="2006" name="Nature">
        <title>Global trends of whole-genome duplications revealed by the ciliate Paramecium tetraurelia.</title>
        <authorList>
            <consortium name="Genoscope"/>
            <person name="Aury J.-M."/>
            <person name="Jaillon O."/>
            <person name="Duret L."/>
            <person name="Noel B."/>
            <person name="Jubin C."/>
            <person name="Porcel B.M."/>
            <person name="Segurens B."/>
            <person name="Daubin V."/>
            <person name="Anthouard V."/>
            <person name="Aiach N."/>
            <person name="Arnaiz O."/>
            <person name="Billaut A."/>
            <person name="Beisson J."/>
            <person name="Blanc I."/>
            <person name="Bouhouche K."/>
            <person name="Camara F."/>
            <person name="Duharcourt S."/>
            <person name="Guigo R."/>
            <person name="Gogendeau D."/>
            <person name="Katinka M."/>
            <person name="Keller A.-M."/>
            <person name="Kissmehl R."/>
            <person name="Klotz C."/>
            <person name="Koll F."/>
            <person name="Le Moue A."/>
            <person name="Lepere C."/>
            <person name="Malinsky S."/>
            <person name="Nowacki M."/>
            <person name="Nowak J.K."/>
            <person name="Plattner H."/>
            <person name="Poulain J."/>
            <person name="Ruiz F."/>
            <person name="Serrano V."/>
            <person name="Zagulski M."/>
            <person name="Dessen P."/>
            <person name="Betermier M."/>
            <person name="Weissenbach J."/>
            <person name="Scarpelli C."/>
            <person name="Schachter V."/>
            <person name="Sperling L."/>
            <person name="Meyer E."/>
            <person name="Cohen J."/>
            <person name="Wincker P."/>
        </authorList>
    </citation>
    <scope>NUCLEOTIDE SEQUENCE [LARGE SCALE GENOMIC DNA]</scope>
    <source>
        <strain evidence="3 4">Stock d4-2</strain>
    </source>
</reference>
<dbReference type="EMBL" id="CT868196">
    <property type="protein sequence ID" value="CAK74640.1"/>
    <property type="molecule type" value="Genomic_DNA"/>
</dbReference>
<keyword evidence="4" id="KW-1185">Reference proteome</keyword>
<evidence type="ECO:0000313" key="4">
    <source>
        <dbReference type="Proteomes" id="UP000000600"/>
    </source>
</evidence>
<name>A0CV23_PARTE</name>
<accession>A0CV23</accession>